<dbReference type="InterPro" id="IPR005491">
    <property type="entry name" value="ENT_dom"/>
</dbReference>
<feature type="compositionally biased region" description="Pro residues" evidence="3">
    <location>
        <begin position="252"/>
        <end position="263"/>
    </location>
</feature>
<gene>
    <name evidence="5" type="ORF">HYH02_009847</name>
</gene>
<feature type="compositionally biased region" description="Low complexity" evidence="3">
    <location>
        <begin position="223"/>
        <end position="251"/>
    </location>
</feature>
<proteinExistence type="predicted"/>
<feature type="domain" description="ENT" evidence="4">
    <location>
        <begin position="1"/>
        <end position="93"/>
    </location>
</feature>
<protein>
    <recommendedName>
        <fullName evidence="4">ENT domain-containing protein</fullName>
    </recommendedName>
</protein>
<dbReference type="GO" id="GO:0005634">
    <property type="term" value="C:nucleus"/>
    <property type="evidence" value="ECO:0007669"/>
    <property type="project" value="UniProtKB-SubCell"/>
</dbReference>
<evidence type="ECO:0000313" key="6">
    <source>
        <dbReference type="Proteomes" id="UP000613740"/>
    </source>
</evidence>
<dbReference type="Proteomes" id="UP000613740">
    <property type="component" value="Unassembled WGS sequence"/>
</dbReference>
<dbReference type="OrthoDB" id="533394at2759"/>
<feature type="region of interest" description="Disordered" evidence="3">
    <location>
        <begin position="215"/>
        <end position="263"/>
    </location>
</feature>
<accession>A0A835TNB5</accession>
<dbReference type="SMART" id="SM01191">
    <property type="entry name" value="ENT"/>
    <property type="match status" value="1"/>
</dbReference>
<organism evidence="5 6">
    <name type="scientific">Chlamydomonas schloesseri</name>
    <dbReference type="NCBI Taxonomy" id="2026947"/>
    <lineage>
        <taxon>Eukaryota</taxon>
        <taxon>Viridiplantae</taxon>
        <taxon>Chlorophyta</taxon>
        <taxon>core chlorophytes</taxon>
        <taxon>Chlorophyceae</taxon>
        <taxon>CS clade</taxon>
        <taxon>Chlamydomonadales</taxon>
        <taxon>Chlamydomonadaceae</taxon>
        <taxon>Chlamydomonas</taxon>
    </lineage>
</organism>
<evidence type="ECO:0000259" key="4">
    <source>
        <dbReference type="PROSITE" id="PS51138"/>
    </source>
</evidence>
<keyword evidence="2" id="KW-0539">Nucleus</keyword>
<comment type="caution">
    <text evidence="5">The sequence shown here is derived from an EMBL/GenBank/DDBJ whole genome shotgun (WGS) entry which is preliminary data.</text>
</comment>
<keyword evidence="6" id="KW-1185">Reference proteome</keyword>
<feature type="region of interest" description="Disordered" evidence="3">
    <location>
        <begin position="69"/>
        <end position="146"/>
    </location>
</feature>
<comment type="subcellular location">
    <subcellularLocation>
        <location evidence="1">Nucleus</location>
    </subcellularLocation>
</comment>
<evidence type="ECO:0000313" key="5">
    <source>
        <dbReference type="EMBL" id="KAG2442056.1"/>
    </source>
</evidence>
<feature type="compositionally biased region" description="Polar residues" evidence="3">
    <location>
        <begin position="111"/>
        <end position="123"/>
    </location>
</feature>
<dbReference type="EMBL" id="JAEHOD010000034">
    <property type="protein sequence ID" value="KAG2442056.1"/>
    <property type="molecule type" value="Genomic_DNA"/>
</dbReference>
<dbReference type="AlphaFoldDB" id="A0A835TNB5"/>
<name>A0A835TNB5_9CHLO</name>
<dbReference type="InterPro" id="IPR036142">
    <property type="entry name" value="ENT_dom-like_sf"/>
</dbReference>
<dbReference type="PROSITE" id="PS51138">
    <property type="entry name" value="ENT"/>
    <property type="match status" value="1"/>
</dbReference>
<evidence type="ECO:0000256" key="3">
    <source>
        <dbReference type="SAM" id="MobiDB-lite"/>
    </source>
</evidence>
<evidence type="ECO:0000256" key="1">
    <source>
        <dbReference type="ARBA" id="ARBA00004123"/>
    </source>
</evidence>
<dbReference type="SUPFAM" id="SSF158639">
    <property type="entry name" value="ENT-like"/>
    <property type="match status" value="1"/>
</dbReference>
<evidence type="ECO:0000256" key="2">
    <source>
        <dbReference type="ARBA" id="ARBA00023242"/>
    </source>
</evidence>
<sequence>MDPIANLGRDAYHALCLAFAAQSKDKLYAPETDVLLEEARELLGISEDDDETIRAQIEKDPQVVALRQGQLPPGGVRLPGATPAARTSMPPPVTPAAGLGGAGGYDPSPFSAPSHQSSALQKMNSKKKKAEDSVVVVPPPPPPAGGQTSYVGRMLKRLFPDLSPPWVTGTIIQYNPANGQHLIQYGPPLRKELWDKVEDFAPQNVQWIEVTAAAPAAPPPPVSKASGSSKAGGSSKAASKAPTPKASVAPKAPAPPPPPPPAVVAPMVQLPHLALPGGASTFAGNGMAPGAVPYNDAWLRNTLPKSKVEDLASMSAAIDVREAGVVREVVALLDDPADVAEITRLLEQSQQLGKREQQLRAELHELGVVA</sequence>
<reference evidence="5" key="1">
    <citation type="journal article" date="2020" name="bioRxiv">
        <title>Comparative genomics of Chlamydomonas.</title>
        <authorList>
            <person name="Craig R.J."/>
            <person name="Hasan A.R."/>
            <person name="Ness R.W."/>
            <person name="Keightley P.D."/>
        </authorList>
    </citation>
    <scope>NUCLEOTIDE SEQUENCE</scope>
    <source>
        <strain evidence="5">CCAP 11/173</strain>
    </source>
</reference>